<proteinExistence type="predicted"/>
<feature type="transmembrane region" description="Helical" evidence="1">
    <location>
        <begin position="38"/>
        <end position="60"/>
    </location>
</feature>
<sequence length="177" mass="20537">MAKQKQPVKSQATVTPQREVDKLFAQYEAANTHPVNKIFQYIFVPLFSFGLFALVWSLPFPHINFLGKYNGYINWASFLLAIVIYLYYRLSPVLSYFILFTLFGFSYLIIKLEQLQKAGGPALWQVSLIVFIVGLLGYFAATMSEENKASLTQKLKNLFIAPLYFWHLLWRKVSVKY</sequence>
<dbReference type="EMBL" id="SACK01000006">
    <property type="protein sequence ID" value="RVU00216.1"/>
    <property type="molecule type" value="Genomic_DNA"/>
</dbReference>
<name>A0A3S2V0W8_9SPHI</name>
<dbReference type="AlphaFoldDB" id="A0A3S2V0W8"/>
<gene>
    <name evidence="2" type="ORF">EOD41_14770</name>
</gene>
<keyword evidence="1" id="KW-0812">Transmembrane</keyword>
<keyword evidence="1" id="KW-0472">Membrane</keyword>
<dbReference type="Proteomes" id="UP000282759">
    <property type="component" value="Unassembled WGS sequence"/>
</dbReference>
<protein>
    <submittedName>
        <fullName evidence="2">DUF962 domain-containing protein</fullName>
    </submittedName>
</protein>
<evidence type="ECO:0000256" key="1">
    <source>
        <dbReference type="SAM" id="Phobius"/>
    </source>
</evidence>
<evidence type="ECO:0000313" key="3">
    <source>
        <dbReference type="Proteomes" id="UP000282759"/>
    </source>
</evidence>
<evidence type="ECO:0000313" key="2">
    <source>
        <dbReference type="EMBL" id="RVU00216.1"/>
    </source>
</evidence>
<organism evidence="2 3">
    <name type="scientific">Mucilaginibacter limnophilus</name>
    <dbReference type="NCBI Taxonomy" id="1932778"/>
    <lineage>
        <taxon>Bacteria</taxon>
        <taxon>Pseudomonadati</taxon>
        <taxon>Bacteroidota</taxon>
        <taxon>Sphingobacteriia</taxon>
        <taxon>Sphingobacteriales</taxon>
        <taxon>Sphingobacteriaceae</taxon>
        <taxon>Mucilaginibacter</taxon>
    </lineage>
</organism>
<comment type="caution">
    <text evidence="2">The sequence shown here is derived from an EMBL/GenBank/DDBJ whole genome shotgun (WGS) entry which is preliminary data.</text>
</comment>
<feature type="transmembrane region" description="Helical" evidence="1">
    <location>
        <begin position="72"/>
        <end position="88"/>
    </location>
</feature>
<feature type="transmembrane region" description="Helical" evidence="1">
    <location>
        <begin position="122"/>
        <end position="141"/>
    </location>
</feature>
<dbReference type="RefSeq" id="WP_127706256.1">
    <property type="nucleotide sequence ID" value="NZ_SACK01000006.1"/>
</dbReference>
<dbReference type="OrthoDB" id="5515308at2"/>
<accession>A0A3S2V0W8</accession>
<feature type="transmembrane region" description="Helical" evidence="1">
    <location>
        <begin position="94"/>
        <end position="110"/>
    </location>
</feature>
<reference evidence="2 3" key="1">
    <citation type="submission" date="2019-01" db="EMBL/GenBank/DDBJ databases">
        <authorList>
            <person name="Chen W.-M."/>
        </authorList>
    </citation>
    <scope>NUCLEOTIDE SEQUENCE [LARGE SCALE GENOMIC DNA]</scope>
    <source>
        <strain evidence="2 3">YBJ-36</strain>
    </source>
</reference>
<keyword evidence="1" id="KW-1133">Transmembrane helix</keyword>
<keyword evidence="3" id="KW-1185">Reference proteome</keyword>